<dbReference type="EMBL" id="CAMAPF010000949">
    <property type="protein sequence ID" value="CAH9128500.1"/>
    <property type="molecule type" value="Genomic_DNA"/>
</dbReference>
<evidence type="ECO:0000256" key="2">
    <source>
        <dbReference type="SAM" id="MobiDB-lite"/>
    </source>
</evidence>
<dbReference type="Pfam" id="PF00076">
    <property type="entry name" value="RRM_1"/>
    <property type="match status" value="1"/>
</dbReference>
<feature type="region of interest" description="Disordered" evidence="2">
    <location>
        <begin position="328"/>
        <end position="488"/>
    </location>
</feature>
<gene>
    <name evidence="4" type="ORF">CEPIT_LOCUS29126</name>
</gene>
<dbReference type="GO" id="GO:0005634">
    <property type="term" value="C:nucleus"/>
    <property type="evidence" value="ECO:0007669"/>
    <property type="project" value="TreeGrafter"/>
</dbReference>
<accession>A0AAV0EZ10</accession>
<dbReference type="Proteomes" id="UP001152523">
    <property type="component" value="Unassembled WGS sequence"/>
</dbReference>
<dbReference type="SUPFAM" id="SSF54928">
    <property type="entry name" value="RNA-binding domain, RBD"/>
    <property type="match status" value="1"/>
</dbReference>
<name>A0AAV0EZ10_9ASTE</name>
<dbReference type="InterPro" id="IPR000504">
    <property type="entry name" value="RRM_dom"/>
</dbReference>
<protein>
    <recommendedName>
        <fullName evidence="3">RRM domain-containing protein</fullName>
    </recommendedName>
</protein>
<reference evidence="4" key="1">
    <citation type="submission" date="2022-07" db="EMBL/GenBank/DDBJ databases">
        <authorList>
            <person name="Macas J."/>
            <person name="Novak P."/>
            <person name="Neumann P."/>
        </authorList>
    </citation>
    <scope>NUCLEOTIDE SEQUENCE</scope>
</reference>
<dbReference type="InterPro" id="IPR035979">
    <property type="entry name" value="RBD_domain_sf"/>
</dbReference>
<dbReference type="PROSITE" id="PS50102">
    <property type="entry name" value="RRM"/>
    <property type="match status" value="1"/>
</dbReference>
<dbReference type="SMART" id="SM00360">
    <property type="entry name" value="RRM"/>
    <property type="match status" value="1"/>
</dbReference>
<dbReference type="GO" id="GO:0003723">
    <property type="term" value="F:RNA binding"/>
    <property type="evidence" value="ECO:0007669"/>
    <property type="project" value="UniProtKB-UniRule"/>
</dbReference>
<feature type="compositionally biased region" description="Polar residues" evidence="2">
    <location>
        <begin position="457"/>
        <end position="469"/>
    </location>
</feature>
<keyword evidence="5" id="KW-1185">Reference proteome</keyword>
<feature type="compositionally biased region" description="Basic and acidic residues" evidence="2">
    <location>
        <begin position="470"/>
        <end position="482"/>
    </location>
</feature>
<feature type="compositionally biased region" description="Basic and acidic residues" evidence="2">
    <location>
        <begin position="434"/>
        <end position="443"/>
    </location>
</feature>
<dbReference type="Gene3D" id="3.30.70.330">
    <property type="match status" value="1"/>
</dbReference>
<sequence length="619" mass="68438">MEKQSSGSAMVKGEGGEKTRIYVGGLGQNVTEEDLKKTFSLPQLGFVQSVDLIRTKGRGFAYLDFIPSSDHSLLKIFSKYNGCMWKGGRLRLEKAKEHYLLRLERERAEDAEVDAKDSNDSACPPSNALTSSLDKLKKNHALEKLQLNIYFPKLRKIKPLPFKGSGKHKYSFQRVEVPPFPIHFCDCEQHSGSAYYTAKETDMASKSGGVDENELNIMSSVLNKIFERENRSEAPCNKVENSANVAYDSMVSEATNDDNDDVDEEEDDGIIINVIGRKNSGIHQSHDSHDIGKKSDTCAQQFPETKHTHSVKKSLSKENYGDQKIIASKKGKVSQDCEGGAPDERKRSFHAQKSLSKVMPGEKTIIASRKRKVPHDGEGGLIDKLSALNDGSHSSHPRDDDVVDASHVESSMKADLQTVDLGVDITPPTKKHSKQSEKKELQSESKSNGIHMPCFTDENNQEPISQVSSSRKENEQKTDRSSAKGGSWMQTCSWTQLVGGDMRNSSFSISQILPGLHSEKGPDLSSKLGVGSIVDHLTVAGSSMQCASKERKNDVHVTAKLDNYKQNEANDEEKKGMRTMKQAPQPDIGKMCTFTRNATSMKVWKKAKAALSGPLKKNL</sequence>
<comment type="caution">
    <text evidence="4">The sequence shown here is derived from an EMBL/GenBank/DDBJ whole genome shotgun (WGS) entry which is preliminary data.</text>
</comment>
<evidence type="ECO:0000313" key="4">
    <source>
        <dbReference type="EMBL" id="CAH9128500.1"/>
    </source>
</evidence>
<dbReference type="PANTHER" id="PTHR23099:SF0">
    <property type="entry name" value="GERM CELL NUCLEAR ACIDIC PROTEIN"/>
    <property type="match status" value="1"/>
</dbReference>
<proteinExistence type="predicted"/>
<evidence type="ECO:0000256" key="1">
    <source>
        <dbReference type="PROSITE-ProRule" id="PRU00176"/>
    </source>
</evidence>
<organism evidence="4 5">
    <name type="scientific">Cuscuta epithymum</name>
    <dbReference type="NCBI Taxonomy" id="186058"/>
    <lineage>
        <taxon>Eukaryota</taxon>
        <taxon>Viridiplantae</taxon>
        <taxon>Streptophyta</taxon>
        <taxon>Embryophyta</taxon>
        <taxon>Tracheophyta</taxon>
        <taxon>Spermatophyta</taxon>
        <taxon>Magnoliopsida</taxon>
        <taxon>eudicotyledons</taxon>
        <taxon>Gunneridae</taxon>
        <taxon>Pentapetalae</taxon>
        <taxon>asterids</taxon>
        <taxon>lamiids</taxon>
        <taxon>Solanales</taxon>
        <taxon>Convolvulaceae</taxon>
        <taxon>Cuscuteae</taxon>
        <taxon>Cuscuta</taxon>
        <taxon>Cuscuta subgen. Cuscuta</taxon>
    </lineage>
</organism>
<feature type="domain" description="RRM" evidence="3">
    <location>
        <begin position="19"/>
        <end position="97"/>
    </location>
</feature>
<dbReference type="PANTHER" id="PTHR23099">
    <property type="entry name" value="TRANSCRIPTIONAL REGULATOR"/>
    <property type="match status" value="1"/>
</dbReference>
<keyword evidence="1" id="KW-0694">RNA-binding</keyword>
<evidence type="ECO:0000313" key="5">
    <source>
        <dbReference type="Proteomes" id="UP001152523"/>
    </source>
</evidence>
<dbReference type="AlphaFoldDB" id="A0AAV0EZ10"/>
<feature type="compositionally biased region" description="Basic and acidic residues" evidence="2">
    <location>
        <begin position="396"/>
        <end position="412"/>
    </location>
</feature>
<evidence type="ECO:0000259" key="3">
    <source>
        <dbReference type="PROSITE" id="PS50102"/>
    </source>
</evidence>
<dbReference type="InterPro" id="IPR012677">
    <property type="entry name" value="Nucleotide-bd_a/b_plait_sf"/>
</dbReference>